<keyword evidence="1" id="KW-0175">Coiled coil</keyword>
<accession>A0A9P6U3G0</accession>
<organism evidence="2 3">
    <name type="scientific">Mortierella polycephala</name>
    <dbReference type="NCBI Taxonomy" id="41804"/>
    <lineage>
        <taxon>Eukaryota</taxon>
        <taxon>Fungi</taxon>
        <taxon>Fungi incertae sedis</taxon>
        <taxon>Mucoromycota</taxon>
        <taxon>Mortierellomycotina</taxon>
        <taxon>Mortierellomycetes</taxon>
        <taxon>Mortierellales</taxon>
        <taxon>Mortierellaceae</taxon>
        <taxon>Mortierella</taxon>
    </lineage>
</organism>
<evidence type="ECO:0000313" key="3">
    <source>
        <dbReference type="Proteomes" id="UP000726737"/>
    </source>
</evidence>
<dbReference type="Proteomes" id="UP000726737">
    <property type="component" value="Unassembled WGS sequence"/>
</dbReference>
<evidence type="ECO:0000313" key="2">
    <source>
        <dbReference type="EMBL" id="KAG0257988.1"/>
    </source>
</evidence>
<feature type="coiled-coil region" evidence="1">
    <location>
        <begin position="11"/>
        <end position="45"/>
    </location>
</feature>
<comment type="caution">
    <text evidence="2">The sequence shown here is derived from an EMBL/GenBank/DDBJ whole genome shotgun (WGS) entry which is preliminary data.</text>
</comment>
<reference evidence="2" key="1">
    <citation type="journal article" date="2020" name="Fungal Divers.">
        <title>Resolving the Mortierellaceae phylogeny through synthesis of multi-gene phylogenetics and phylogenomics.</title>
        <authorList>
            <person name="Vandepol N."/>
            <person name="Liber J."/>
            <person name="Desiro A."/>
            <person name="Na H."/>
            <person name="Kennedy M."/>
            <person name="Barry K."/>
            <person name="Grigoriev I.V."/>
            <person name="Miller A.N."/>
            <person name="O'Donnell K."/>
            <person name="Stajich J.E."/>
            <person name="Bonito G."/>
        </authorList>
    </citation>
    <scope>NUCLEOTIDE SEQUENCE</scope>
    <source>
        <strain evidence="2">KOD948</strain>
    </source>
</reference>
<dbReference type="AlphaFoldDB" id="A0A9P6U3G0"/>
<keyword evidence="3" id="KW-1185">Reference proteome</keyword>
<gene>
    <name evidence="2" type="ORF">BG011_003605</name>
</gene>
<dbReference type="OrthoDB" id="5976950at2759"/>
<evidence type="ECO:0000256" key="1">
    <source>
        <dbReference type="SAM" id="Coils"/>
    </source>
</evidence>
<dbReference type="EMBL" id="JAAAJA010000238">
    <property type="protein sequence ID" value="KAG0257988.1"/>
    <property type="molecule type" value="Genomic_DNA"/>
</dbReference>
<proteinExistence type="predicted"/>
<name>A0A9P6U3G0_9FUNG</name>
<sequence length="95" mass="11112">MEESDTLQVEKSRVLEQLQLMTTEVDRLESRLQAAKRRRARAVVSALEKHQKAQDADAREMRSGCYKALPTLRSLRFKITSSRHRKLDLERDDTK</sequence>
<protein>
    <submittedName>
        <fullName evidence="2">Uncharacterized protein</fullName>
    </submittedName>
</protein>